<dbReference type="AlphaFoldDB" id="A0A4Y3WM45"/>
<dbReference type="Gene3D" id="3.40.640.10">
    <property type="entry name" value="Type I PLP-dependent aspartate aminotransferase-like (Major domain)"/>
    <property type="match status" value="1"/>
</dbReference>
<gene>
    <name evidence="5" type="ORF">PHY01_14130</name>
</gene>
<dbReference type="PIRSF" id="PIRSF000390">
    <property type="entry name" value="PLP_StrS"/>
    <property type="match status" value="1"/>
</dbReference>
<dbReference type="Proteomes" id="UP000320338">
    <property type="component" value="Unassembled WGS sequence"/>
</dbReference>
<dbReference type="OrthoDB" id="5342089at2"/>
<evidence type="ECO:0000256" key="4">
    <source>
        <dbReference type="RuleBase" id="RU004508"/>
    </source>
</evidence>
<dbReference type="PANTHER" id="PTHR30244:SF34">
    <property type="entry name" value="DTDP-4-AMINO-4,6-DIDEOXYGALACTOSE TRANSAMINASE"/>
    <property type="match status" value="1"/>
</dbReference>
<dbReference type="InterPro" id="IPR015421">
    <property type="entry name" value="PyrdxlP-dep_Trfase_major"/>
</dbReference>
<name>A0A4Y3WM45_9PSEU</name>
<feature type="active site" description="Proton acceptor" evidence="2">
    <location>
        <position position="186"/>
    </location>
</feature>
<dbReference type="GO" id="GO:0000271">
    <property type="term" value="P:polysaccharide biosynthetic process"/>
    <property type="evidence" value="ECO:0007669"/>
    <property type="project" value="TreeGrafter"/>
</dbReference>
<dbReference type="CDD" id="cd00616">
    <property type="entry name" value="AHBA_syn"/>
    <property type="match status" value="1"/>
</dbReference>
<dbReference type="GO" id="GO:0008483">
    <property type="term" value="F:transaminase activity"/>
    <property type="evidence" value="ECO:0007669"/>
    <property type="project" value="UniProtKB-KW"/>
</dbReference>
<evidence type="ECO:0000313" key="6">
    <source>
        <dbReference type="Proteomes" id="UP000320338"/>
    </source>
</evidence>
<evidence type="ECO:0000256" key="2">
    <source>
        <dbReference type="PIRSR" id="PIRSR000390-1"/>
    </source>
</evidence>
<accession>A0A4Y3WM45</accession>
<dbReference type="PANTHER" id="PTHR30244">
    <property type="entry name" value="TRANSAMINASE"/>
    <property type="match status" value="1"/>
</dbReference>
<sequence>MSLFDNQIPLLRPWVGEEEAAAAREVILSGWLSQGPVVGEFEQALTSRFGAEHGVATNSATSALHLALLVGGIEPGDEVICPATTCMATANAICHAGAVPVFAEIDPATFNLDVEHAAARITPRTRAIMVVHQIGLPAAIDRFEALAARHDLLVVEDAATAVGARFDGRYLGARGNPTCFSFHPRKMITTGEGGMLMTASADQAERARSLRATGASISDLTRHSAKGTLQQEYHDAGYNYRLTDMQAAIGLVQLGRLDEMLAKRADQAAFYTAELATTAEFEPPHVPDRTVPCWSSYCIRVRPGGRRSRDEIVEYMAAENVSTRRGIPPLYKEPYFRDRDAGLSFPVSEEVEQNTMFLPIFPGMTGEQQERVVTTLKKAAVG</sequence>
<comment type="caution">
    <text evidence="5">The sequence shown here is derived from an EMBL/GenBank/DDBJ whole genome shotgun (WGS) entry which is preliminary data.</text>
</comment>
<keyword evidence="3 4" id="KW-0663">Pyridoxal phosphate</keyword>
<dbReference type="InterPro" id="IPR000653">
    <property type="entry name" value="DegT/StrS_aminotransferase"/>
</dbReference>
<evidence type="ECO:0000256" key="1">
    <source>
        <dbReference type="ARBA" id="ARBA00001933"/>
    </source>
</evidence>
<keyword evidence="5" id="KW-0032">Aminotransferase</keyword>
<dbReference type="InterPro" id="IPR015424">
    <property type="entry name" value="PyrdxlP-dep_Trfase"/>
</dbReference>
<keyword evidence="6" id="KW-1185">Reference proteome</keyword>
<comment type="similarity">
    <text evidence="4">Belongs to the DegT/DnrJ/EryC1 family.</text>
</comment>
<dbReference type="Pfam" id="PF01041">
    <property type="entry name" value="DegT_DnrJ_EryC1"/>
    <property type="match status" value="1"/>
</dbReference>
<dbReference type="InterPro" id="IPR015422">
    <property type="entry name" value="PyrdxlP-dep_Trfase_small"/>
</dbReference>
<dbReference type="SUPFAM" id="SSF53383">
    <property type="entry name" value="PLP-dependent transferases"/>
    <property type="match status" value="1"/>
</dbReference>
<keyword evidence="5" id="KW-0808">Transferase</keyword>
<dbReference type="RefSeq" id="WP_141277724.1">
    <property type="nucleotide sequence ID" value="NZ_BAAARZ010000055.1"/>
</dbReference>
<reference evidence="5 6" key="1">
    <citation type="submission" date="2019-06" db="EMBL/GenBank/DDBJ databases">
        <title>Whole genome shotgun sequence of Pseudonocardia hydrocarbonoxydans NBRC 14498.</title>
        <authorList>
            <person name="Hosoyama A."/>
            <person name="Uohara A."/>
            <person name="Ohji S."/>
            <person name="Ichikawa N."/>
        </authorList>
    </citation>
    <scope>NUCLEOTIDE SEQUENCE [LARGE SCALE GENOMIC DNA]</scope>
    <source>
        <strain evidence="5 6">NBRC 14498</strain>
    </source>
</reference>
<comment type="cofactor">
    <cofactor evidence="1">
        <name>pyridoxal 5'-phosphate</name>
        <dbReference type="ChEBI" id="CHEBI:597326"/>
    </cofactor>
</comment>
<dbReference type="Gene3D" id="3.90.1150.10">
    <property type="entry name" value="Aspartate Aminotransferase, domain 1"/>
    <property type="match status" value="1"/>
</dbReference>
<dbReference type="EMBL" id="BJNG01000014">
    <property type="protein sequence ID" value="GEC19130.1"/>
    <property type="molecule type" value="Genomic_DNA"/>
</dbReference>
<organism evidence="5 6">
    <name type="scientific">Pseudonocardia hydrocarbonoxydans</name>
    <dbReference type="NCBI Taxonomy" id="76726"/>
    <lineage>
        <taxon>Bacteria</taxon>
        <taxon>Bacillati</taxon>
        <taxon>Actinomycetota</taxon>
        <taxon>Actinomycetes</taxon>
        <taxon>Pseudonocardiales</taxon>
        <taxon>Pseudonocardiaceae</taxon>
        <taxon>Pseudonocardia</taxon>
    </lineage>
</organism>
<dbReference type="GO" id="GO:0030170">
    <property type="term" value="F:pyridoxal phosphate binding"/>
    <property type="evidence" value="ECO:0007669"/>
    <property type="project" value="TreeGrafter"/>
</dbReference>
<evidence type="ECO:0000256" key="3">
    <source>
        <dbReference type="PIRSR" id="PIRSR000390-2"/>
    </source>
</evidence>
<proteinExistence type="inferred from homology"/>
<protein>
    <submittedName>
        <fullName evidence="5">Aminotransferase DegT</fullName>
    </submittedName>
</protein>
<evidence type="ECO:0000313" key="5">
    <source>
        <dbReference type="EMBL" id="GEC19130.1"/>
    </source>
</evidence>
<feature type="modified residue" description="N6-(pyridoxal phosphate)lysine" evidence="3">
    <location>
        <position position="186"/>
    </location>
</feature>